<protein>
    <submittedName>
        <fullName evidence="7">Amino acid transporter</fullName>
    </submittedName>
</protein>
<dbReference type="OrthoDB" id="178667at2"/>
<evidence type="ECO:0000256" key="3">
    <source>
        <dbReference type="ARBA" id="ARBA00022692"/>
    </source>
</evidence>
<dbReference type="GeneID" id="93486289"/>
<dbReference type="EMBL" id="JACHHI010000004">
    <property type="protein sequence ID" value="MBB6477974.1"/>
    <property type="molecule type" value="Genomic_DNA"/>
</dbReference>
<dbReference type="AlphaFoldDB" id="A0A841QZ99"/>
<evidence type="ECO:0000256" key="5">
    <source>
        <dbReference type="ARBA" id="ARBA00023136"/>
    </source>
</evidence>
<keyword evidence="3 6" id="KW-0812">Transmembrane</keyword>
<evidence type="ECO:0000256" key="4">
    <source>
        <dbReference type="ARBA" id="ARBA00022989"/>
    </source>
</evidence>
<feature type="transmembrane region" description="Helical" evidence="6">
    <location>
        <begin position="258"/>
        <end position="282"/>
    </location>
</feature>
<organism evidence="7 8">
    <name type="scientific">Negativicoccus succinicivorans</name>
    <dbReference type="NCBI Taxonomy" id="620903"/>
    <lineage>
        <taxon>Bacteria</taxon>
        <taxon>Bacillati</taxon>
        <taxon>Bacillota</taxon>
        <taxon>Negativicutes</taxon>
        <taxon>Veillonellales</taxon>
        <taxon>Veillonellaceae</taxon>
        <taxon>Negativicoccus</taxon>
    </lineage>
</organism>
<feature type="transmembrane region" description="Helical" evidence="6">
    <location>
        <begin position="356"/>
        <end position="376"/>
    </location>
</feature>
<feature type="transmembrane region" description="Helical" evidence="6">
    <location>
        <begin position="419"/>
        <end position="437"/>
    </location>
</feature>
<feature type="transmembrane region" description="Helical" evidence="6">
    <location>
        <begin position="94"/>
        <end position="123"/>
    </location>
</feature>
<evidence type="ECO:0000313" key="7">
    <source>
        <dbReference type="EMBL" id="MBB6477974.1"/>
    </source>
</evidence>
<evidence type="ECO:0000256" key="2">
    <source>
        <dbReference type="ARBA" id="ARBA00022475"/>
    </source>
</evidence>
<accession>A0A841QZ99</accession>
<name>A0A841QZ99_9FIRM</name>
<feature type="transmembrane region" description="Helical" evidence="6">
    <location>
        <begin position="21"/>
        <end position="40"/>
    </location>
</feature>
<dbReference type="Proteomes" id="UP000591941">
    <property type="component" value="Unassembled WGS sequence"/>
</dbReference>
<evidence type="ECO:0000313" key="8">
    <source>
        <dbReference type="Proteomes" id="UP000591941"/>
    </source>
</evidence>
<proteinExistence type="predicted"/>
<dbReference type="InterPro" id="IPR002293">
    <property type="entry name" value="AA/rel_permease1"/>
</dbReference>
<keyword evidence="8" id="KW-1185">Reference proteome</keyword>
<feature type="transmembrane region" description="Helical" evidence="6">
    <location>
        <begin position="443"/>
        <end position="465"/>
    </location>
</feature>
<reference evidence="7 8" key="1">
    <citation type="submission" date="2020-08" db="EMBL/GenBank/DDBJ databases">
        <title>Genomic Encyclopedia of Type Strains, Phase IV (KMG-IV): sequencing the most valuable type-strain genomes for metagenomic binning, comparative biology and taxonomic classification.</title>
        <authorList>
            <person name="Goeker M."/>
        </authorList>
    </citation>
    <scope>NUCLEOTIDE SEQUENCE [LARGE SCALE GENOMIC DNA]</scope>
    <source>
        <strain evidence="7 8">DSM 21255</strain>
    </source>
</reference>
<feature type="transmembrane region" description="Helical" evidence="6">
    <location>
        <begin position="218"/>
        <end position="237"/>
    </location>
</feature>
<dbReference type="Gene3D" id="1.20.1740.10">
    <property type="entry name" value="Amino acid/polyamine transporter I"/>
    <property type="match status" value="1"/>
</dbReference>
<dbReference type="PANTHER" id="PTHR42770">
    <property type="entry name" value="AMINO ACID TRANSPORTER-RELATED"/>
    <property type="match status" value="1"/>
</dbReference>
<keyword evidence="5 6" id="KW-0472">Membrane</keyword>
<sequence length="475" mass="51307">MKTAETGHVKKTLTVSHYFNIGFGAIVGTGWILMVGDWVIVGGGPLAAMLAFLLGALTLLPIAAVFGELTSAIPISGGIVEYIERAFGSKASFVAGWLLAFGDGVLCPWESLAVATIITQLVAEIFPVLRAYKLYTIMGSDVYLYPVLIALLFSGYVIWQNFRGSLQMARLQTFLTRTLLFGMCVAMAVSFFKGSPQNFLPWFEVVTGPAAATNGTNFWTGLAAVLVLTPFFYTGLDTIPDQAEEAHEDLDWHQFGRVISWALLASCVFYLVCIYAFSTILPWTEFVKMPIPALSSLQSIHFYLYVVMLTIATIGPLGPMNSLFSATARIMLAMGRKGQLPAVFAHVDPKSGTPKAANILLAVLTVIGPFLGYSMLLPLTEVAALAFIVPCTMVTMACYRLRDLEPDLPRPYKVPGGKVGIGAGVLAGGAVIALLVVPGSPAALTWVEWLILCGWLCFGAVLYMFRGKRVQKAQN</sequence>
<dbReference type="Pfam" id="PF13520">
    <property type="entry name" value="AA_permease_2"/>
    <property type="match status" value="1"/>
</dbReference>
<feature type="transmembrane region" description="Helical" evidence="6">
    <location>
        <begin position="302"/>
        <end position="324"/>
    </location>
</feature>
<feature type="transmembrane region" description="Helical" evidence="6">
    <location>
        <begin position="174"/>
        <end position="192"/>
    </location>
</feature>
<keyword evidence="4 6" id="KW-1133">Transmembrane helix</keyword>
<keyword evidence="2" id="KW-1003">Cell membrane</keyword>
<feature type="transmembrane region" description="Helical" evidence="6">
    <location>
        <begin position="143"/>
        <end position="162"/>
    </location>
</feature>
<dbReference type="InterPro" id="IPR050367">
    <property type="entry name" value="APC_superfamily"/>
</dbReference>
<comment type="subcellular location">
    <subcellularLocation>
        <location evidence="1">Cell membrane</location>
        <topology evidence="1">Multi-pass membrane protein</topology>
    </subcellularLocation>
</comment>
<dbReference type="GO" id="GO:0022857">
    <property type="term" value="F:transmembrane transporter activity"/>
    <property type="evidence" value="ECO:0007669"/>
    <property type="project" value="InterPro"/>
</dbReference>
<evidence type="ECO:0000256" key="6">
    <source>
        <dbReference type="SAM" id="Phobius"/>
    </source>
</evidence>
<comment type="caution">
    <text evidence="7">The sequence shown here is derived from an EMBL/GenBank/DDBJ whole genome shotgun (WGS) entry which is preliminary data.</text>
</comment>
<dbReference type="RefSeq" id="WP_159822307.1">
    <property type="nucleotide sequence ID" value="NZ_CABWNB010000001.1"/>
</dbReference>
<dbReference type="GO" id="GO:0005886">
    <property type="term" value="C:plasma membrane"/>
    <property type="evidence" value="ECO:0007669"/>
    <property type="project" value="UniProtKB-SubCell"/>
</dbReference>
<dbReference type="PIRSF" id="PIRSF006060">
    <property type="entry name" value="AA_transporter"/>
    <property type="match status" value="1"/>
</dbReference>
<feature type="transmembrane region" description="Helical" evidence="6">
    <location>
        <begin position="46"/>
        <end position="66"/>
    </location>
</feature>
<gene>
    <name evidence="7" type="ORF">HNR45_001027</name>
</gene>
<dbReference type="PANTHER" id="PTHR42770:SF7">
    <property type="entry name" value="MEMBRANE PROTEIN"/>
    <property type="match status" value="1"/>
</dbReference>
<evidence type="ECO:0000256" key="1">
    <source>
        <dbReference type="ARBA" id="ARBA00004651"/>
    </source>
</evidence>
<feature type="transmembrane region" description="Helical" evidence="6">
    <location>
        <begin position="382"/>
        <end position="399"/>
    </location>
</feature>